<dbReference type="SUPFAM" id="SSF55961">
    <property type="entry name" value="Bet v1-like"/>
    <property type="match status" value="1"/>
</dbReference>
<dbReference type="Pfam" id="PF10604">
    <property type="entry name" value="Polyketide_cyc2"/>
    <property type="match status" value="1"/>
</dbReference>
<dbReference type="Proteomes" id="UP000515734">
    <property type="component" value="Chromosome"/>
</dbReference>
<dbReference type="InterPro" id="IPR019587">
    <property type="entry name" value="Polyketide_cyclase/dehydratase"/>
</dbReference>
<dbReference type="RefSeq" id="WP_185295964.1">
    <property type="nucleotide sequence ID" value="NZ_AP023287.1"/>
</dbReference>
<gene>
    <name evidence="1" type="ORF">NIIDNTM18_25380</name>
</gene>
<dbReference type="EMBL" id="AP023287">
    <property type="protein sequence ID" value="BCI53260.1"/>
    <property type="molecule type" value="Genomic_DNA"/>
</dbReference>
<evidence type="ECO:0000313" key="2">
    <source>
        <dbReference type="Proteomes" id="UP000515734"/>
    </source>
</evidence>
<dbReference type="AlphaFoldDB" id="A0A6S6P984"/>
<proteinExistence type="predicted"/>
<organism evidence="1 2">
    <name type="scientific">Mycolicibacterium litorale</name>
    <dbReference type="NCBI Taxonomy" id="758802"/>
    <lineage>
        <taxon>Bacteria</taxon>
        <taxon>Bacillati</taxon>
        <taxon>Actinomycetota</taxon>
        <taxon>Actinomycetes</taxon>
        <taxon>Mycobacteriales</taxon>
        <taxon>Mycobacteriaceae</taxon>
        <taxon>Mycolicibacterium</taxon>
    </lineage>
</organism>
<sequence>MTQEFVVARTVVNAPAEAVFDVLADPATHMKIDGTGWVQQPVDGTPLTATGQIFRMAMYHDGHPNKHYEMVNRVEVFDRPRAIAWQPGAEPRHIPGHPNPDDDTVDYGGWSWRYDLTPVGADRTEVTLTYDWSGVPPGNRDIEFPPFAPQHLDNSLRNLAALAERT</sequence>
<dbReference type="Gene3D" id="3.30.530.20">
    <property type="match status" value="1"/>
</dbReference>
<reference evidence="1 2" key="1">
    <citation type="submission" date="2020-07" db="EMBL/GenBank/DDBJ databases">
        <title>Complete genome sequence of Mycolicibacterium litorale like strain isolated from cardiac implantable electronic device infection.</title>
        <authorList>
            <person name="Fukano H."/>
            <person name="Miyama H."/>
            <person name="Hoshino Y."/>
        </authorList>
    </citation>
    <scope>NUCLEOTIDE SEQUENCE [LARGE SCALE GENOMIC DNA]</scope>
    <source>
        <strain evidence="1 2">NIIDNTM18</strain>
    </source>
</reference>
<dbReference type="InterPro" id="IPR023393">
    <property type="entry name" value="START-like_dom_sf"/>
</dbReference>
<protein>
    <submittedName>
        <fullName evidence="1">Activator of HSP90 ATPase</fullName>
    </submittedName>
</protein>
<evidence type="ECO:0000313" key="1">
    <source>
        <dbReference type="EMBL" id="BCI53260.1"/>
    </source>
</evidence>
<dbReference type="CDD" id="cd07825">
    <property type="entry name" value="SRPBCC_7"/>
    <property type="match status" value="1"/>
</dbReference>
<accession>A0A6S6P984</accession>
<name>A0A6S6P984_9MYCO</name>